<sequence length="434" mass="50234">MFLILLHIETRATEQVVKRFVFYDVFILLIIASIQKNAISVCPEPSVTNYTLSWNLEKELAFYYNYSAMVMRLAINRVDDDTIERVATVFRNPEEASQLILQDAMRNRHEMILELKTCGIIHVPIANVCSICFELMKAIDLKPIHSSLNDTREGLFLLENDINTTMNQIVLQENAILSELSTYKDLMDNIVKAFNAQLSEYQMILLDFTRRNDYIEESTKYVPTVLVLPLILVILSVIGLMSLFLRYLGNFCSDDAYEQYPIRNAVSDIGARILNLGGYIALFVSSILFLMVALCFVLAFASMFLCMGLFEDHDLRLLSTLPRNEFAVDLGKEKIPFVLYDILYKCRNGFSFFDAIDGDQIWARKEMRRKLIALRGKSFRRRLRNFYVDYQLVDDVSKRIVDLKVPWFFSSQLKTLRLSKSNLLNQLFISGNDF</sequence>
<dbReference type="AlphaFoldDB" id="A0A0K0CV41"/>
<feature type="transmembrane region" description="Helical" evidence="1">
    <location>
        <begin position="279"/>
        <end position="310"/>
    </location>
</feature>
<reference evidence="3" key="2">
    <citation type="submission" date="2017-02" db="UniProtKB">
        <authorList>
            <consortium name="WormBaseParasite"/>
        </authorList>
    </citation>
    <scope>IDENTIFICATION</scope>
</reference>
<evidence type="ECO:0000313" key="3">
    <source>
        <dbReference type="WBParaSite" id="ACAC_0000116101-mRNA-1"/>
    </source>
</evidence>
<dbReference type="WBParaSite" id="ACAC_0000116101-mRNA-1">
    <property type="protein sequence ID" value="ACAC_0000116101-mRNA-1"/>
    <property type="gene ID" value="ACAC_0000116101"/>
</dbReference>
<evidence type="ECO:0000313" key="2">
    <source>
        <dbReference type="Proteomes" id="UP000035642"/>
    </source>
</evidence>
<feature type="transmembrane region" description="Helical" evidence="1">
    <location>
        <begin position="221"/>
        <end position="245"/>
    </location>
</feature>
<accession>A0A0K0CV41</accession>
<organism evidence="2 3">
    <name type="scientific">Angiostrongylus cantonensis</name>
    <name type="common">Rat lungworm</name>
    <dbReference type="NCBI Taxonomy" id="6313"/>
    <lineage>
        <taxon>Eukaryota</taxon>
        <taxon>Metazoa</taxon>
        <taxon>Ecdysozoa</taxon>
        <taxon>Nematoda</taxon>
        <taxon>Chromadorea</taxon>
        <taxon>Rhabditida</taxon>
        <taxon>Rhabditina</taxon>
        <taxon>Rhabditomorpha</taxon>
        <taxon>Strongyloidea</taxon>
        <taxon>Metastrongylidae</taxon>
        <taxon>Angiostrongylus</taxon>
    </lineage>
</organism>
<keyword evidence="2" id="KW-1185">Reference proteome</keyword>
<proteinExistence type="predicted"/>
<name>A0A0K0CV41_ANGCA</name>
<dbReference type="Proteomes" id="UP000035642">
    <property type="component" value="Unassembled WGS sequence"/>
</dbReference>
<reference evidence="2" key="1">
    <citation type="submission" date="2012-09" db="EMBL/GenBank/DDBJ databases">
        <authorList>
            <person name="Martin A.A."/>
        </authorList>
    </citation>
    <scope>NUCLEOTIDE SEQUENCE</scope>
</reference>
<keyword evidence="1" id="KW-1133">Transmembrane helix</keyword>
<evidence type="ECO:0000256" key="1">
    <source>
        <dbReference type="SAM" id="Phobius"/>
    </source>
</evidence>
<protein>
    <submittedName>
        <fullName evidence="3">Protein tweety homolog</fullName>
    </submittedName>
</protein>
<keyword evidence="1" id="KW-0812">Transmembrane</keyword>
<dbReference type="STRING" id="6313.A0A0K0CV41"/>
<keyword evidence="1" id="KW-0472">Membrane</keyword>